<proteinExistence type="predicted"/>
<dbReference type="GO" id="GO:0046914">
    <property type="term" value="F:transition metal ion binding"/>
    <property type="evidence" value="ECO:0007669"/>
    <property type="project" value="InterPro"/>
</dbReference>
<evidence type="ECO:0000259" key="2">
    <source>
        <dbReference type="PROSITE" id="PS50944"/>
    </source>
</evidence>
<accession>A0A3R7GWM6</accession>
<reference evidence="3 4" key="1">
    <citation type="submission" date="2018-09" db="EMBL/GenBank/DDBJ databases">
        <title>Genomic Encyclopedia of Archaeal and Bacterial Type Strains, Phase II (KMG-II): from individual species to whole genera.</title>
        <authorList>
            <person name="Goeker M."/>
        </authorList>
    </citation>
    <scope>NUCLEOTIDE SEQUENCE [LARGE SCALE GENOMIC DNA]</scope>
    <source>
        <strain evidence="3 4">DSM 13151</strain>
    </source>
</reference>
<comment type="caution">
    <text evidence="3">The sequence shown here is derived from an EMBL/GenBank/DDBJ whole genome shotgun (WGS) entry which is preliminary data.</text>
</comment>
<dbReference type="InterPro" id="IPR022687">
    <property type="entry name" value="HTH_DTXR"/>
</dbReference>
<sequence>MTSESQYLLVIYRASRTRSEPVSPGHVADALDRSPAAATEMLQRLETRGLLEYEPYEGATLTAEGRETAEELYETYAVLSQFFREVLDLENPEAEALELAGSVSPVVTERVAETLLEGDAAESIDDDVVQSPLEGS</sequence>
<keyword evidence="4" id="KW-1185">Reference proteome</keyword>
<evidence type="ECO:0000313" key="3">
    <source>
        <dbReference type="EMBL" id="RKD95776.1"/>
    </source>
</evidence>
<dbReference type="InterPro" id="IPR036388">
    <property type="entry name" value="WH-like_DNA-bd_sf"/>
</dbReference>
<dbReference type="PROSITE" id="PS50944">
    <property type="entry name" value="HTH_DTXR"/>
    <property type="match status" value="1"/>
</dbReference>
<feature type="compositionally biased region" description="Acidic residues" evidence="1">
    <location>
        <begin position="119"/>
        <end position="128"/>
    </location>
</feature>
<feature type="region of interest" description="Disordered" evidence="1">
    <location>
        <begin position="117"/>
        <end position="136"/>
    </location>
</feature>
<dbReference type="InterPro" id="IPR036390">
    <property type="entry name" value="WH_DNA-bd_sf"/>
</dbReference>
<protein>
    <submittedName>
        <fullName evidence="3">DtxR family iron (Metal) dependent repressor</fullName>
    </submittedName>
</protein>
<dbReference type="InterPro" id="IPR050536">
    <property type="entry name" value="DtxR_MntR_Metal-Reg"/>
</dbReference>
<dbReference type="GO" id="GO:0003677">
    <property type="term" value="F:DNA binding"/>
    <property type="evidence" value="ECO:0007669"/>
    <property type="project" value="InterPro"/>
</dbReference>
<dbReference type="Gene3D" id="1.10.10.10">
    <property type="entry name" value="Winged helix-like DNA-binding domain superfamily/Winged helix DNA-binding domain"/>
    <property type="match status" value="1"/>
</dbReference>
<evidence type="ECO:0000256" key="1">
    <source>
        <dbReference type="SAM" id="MobiDB-lite"/>
    </source>
</evidence>
<dbReference type="Proteomes" id="UP000283805">
    <property type="component" value="Unassembled WGS sequence"/>
</dbReference>
<dbReference type="InterPro" id="IPR022689">
    <property type="entry name" value="Iron_dep_repressor"/>
</dbReference>
<gene>
    <name evidence="3" type="ORF">ATJ93_2639</name>
</gene>
<dbReference type="OrthoDB" id="266552at2157"/>
<dbReference type="RefSeq" id="WP_120245010.1">
    <property type="nucleotide sequence ID" value="NZ_RAPO01000002.1"/>
</dbReference>
<dbReference type="SUPFAM" id="SSF46785">
    <property type="entry name" value="Winged helix' DNA-binding domain"/>
    <property type="match status" value="1"/>
</dbReference>
<organism evidence="3 4">
    <name type="scientific">Halopiger aswanensis</name>
    <dbReference type="NCBI Taxonomy" id="148449"/>
    <lineage>
        <taxon>Archaea</taxon>
        <taxon>Methanobacteriati</taxon>
        <taxon>Methanobacteriota</taxon>
        <taxon>Stenosarchaea group</taxon>
        <taxon>Halobacteria</taxon>
        <taxon>Halobacteriales</taxon>
        <taxon>Natrialbaceae</taxon>
        <taxon>Halopiger</taxon>
    </lineage>
</organism>
<dbReference type="PANTHER" id="PTHR33238:SF7">
    <property type="entry name" value="IRON-DEPENDENT TRANSCRIPTIONAL REGULATOR"/>
    <property type="match status" value="1"/>
</dbReference>
<dbReference type="AlphaFoldDB" id="A0A3R7GWM6"/>
<feature type="domain" description="HTH dtxR-type" evidence="2">
    <location>
        <begin position="1"/>
        <end position="62"/>
    </location>
</feature>
<dbReference type="SMART" id="SM00529">
    <property type="entry name" value="HTH_DTXR"/>
    <property type="match status" value="1"/>
</dbReference>
<dbReference type="GO" id="GO:0003700">
    <property type="term" value="F:DNA-binding transcription factor activity"/>
    <property type="evidence" value="ECO:0007669"/>
    <property type="project" value="InterPro"/>
</dbReference>
<dbReference type="EMBL" id="RAPO01000002">
    <property type="protein sequence ID" value="RKD95776.1"/>
    <property type="molecule type" value="Genomic_DNA"/>
</dbReference>
<evidence type="ECO:0000313" key="4">
    <source>
        <dbReference type="Proteomes" id="UP000283805"/>
    </source>
</evidence>
<name>A0A3R7GWM6_9EURY</name>
<dbReference type="PANTHER" id="PTHR33238">
    <property type="entry name" value="IRON (METAL) DEPENDENT REPRESSOR, DTXR FAMILY"/>
    <property type="match status" value="1"/>
</dbReference>
<dbReference type="Pfam" id="PF01325">
    <property type="entry name" value="Fe_dep_repress"/>
    <property type="match status" value="1"/>
</dbReference>